<dbReference type="InterPro" id="IPR002083">
    <property type="entry name" value="MATH/TRAF_dom"/>
</dbReference>
<dbReference type="InterPro" id="IPR008974">
    <property type="entry name" value="TRAF-like"/>
</dbReference>
<reference evidence="2 3" key="1">
    <citation type="submission" date="2024-10" db="EMBL/GenBank/DDBJ databases">
        <authorList>
            <person name="Kim D."/>
        </authorList>
    </citation>
    <scope>NUCLEOTIDE SEQUENCE [LARGE SCALE GENOMIC DNA]</scope>
    <source>
        <strain evidence="2">BH-2024</strain>
    </source>
</reference>
<evidence type="ECO:0000313" key="3">
    <source>
        <dbReference type="Proteomes" id="UP001620626"/>
    </source>
</evidence>
<protein>
    <recommendedName>
        <fullName evidence="1">MATH domain-containing protein</fullName>
    </recommendedName>
</protein>
<organism evidence="2 3">
    <name type="scientific">Heterodera trifolii</name>
    <dbReference type="NCBI Taxonomy" id="157864"/>
    <lineage>
        <taxon>Eukaryota</taxon>
        <taxon>Metazoa</taxon>
        <taxon>Ecdysozoa</taxon>
        <taxon>Nematoda</taxon>
        <taxon>Chromadorea</taxon>
        <taxon>Rhabditida</taxon>
        <taxon>Tylenchina</taxon>
        <taxon>Tylenchomorpha</taxon>
        <taxon>Tylenchoidea</taxon>
        <taxon>Heteroderidae</taxon>
        <taxon>Heteroderinae</taxon>
        <taxon>Heterodera</taxon>
    </lineage>
</organism>
<feature type="domain" description="MATH" evidence="1">
    <location>
        <begin position="2"/>
        <end position="131"/>
    </location>
</feature>
<proteinExistence type="predicted"/>
<name>A0ABD2JX92_9BILA</name>
<dbReference type="Gene3D" id="2.60.210.10">
    <property type="entry name" value="Apoptosis, Tumor Necrosis Factor Receptor Associated Protein 2, Chain A"/>
    <property type="match status" value="1"/>
</dbReference>
<dbReference type="Proteomes" id="UP001620626">
    <property type="component" value="Unassembled WGS sequence"/>
</dbReference>
<evidence type="ECO:0000259" key="1">
    <source>
        <dbReference type="Pfam" id="PF22486"/>
    </source>
</evidence>
<comment type="caution">
    <text evidence="2">The sequence shown here is derived from an EMBL/GenBank/DDBJ whole genome shotgun (WGS) entry which is preliminary data.</text>
</comment>
<sequence length="141" mass="16479">MEIEKVSEFSREIIWSERKSETVHVKGFPLRIWAQINPKNESNYNEKCLGISLLCDVPKKDKKWSCKCSVTLRIVSQKCDVADFKFEFDDDVFDNKMNSWGYKFISFAELMDPEKGFYNKSEDKVTLAIDVTVKEAKTEDK</sequence>
<dbReference type="Pfam" id="PF22486">
    <property type="entry name" value="MATH_2"/>
    <property type="match status" value="1"/>
</dbReference>
<accession>A0ABD2JX92</accession>
<evidence type="ECO:0000313" key="2">
    <source>
        <dbReference type="EMBL" id="KAL3095217.1"/>
    </source>
</evidence>
<gene>
    <name evidence="2" type="ORF">niasHT_020368</name>
</gene>
<keyword evidence="3" id="KW-1185">Reference proteome</keyword>
<dbReference type="AlphaFoldDB" id="A0ABD2JX92"/>
<dbReference type="SUPFAM" id="SSF49599">
    <property type="entry name" value="TRAF domain-like"/>
    <property type="match status" value="1"/>
</dbReference>
<dbReference type="EMBL" id="JBICBT010000881">
    <property type="protein sequence ID" value="KAL3095217.1"/>
    <property type="molecule type" value="Genomic_DNA"/>
</dbReference>